<keyword evidence="2" id="KW-1185">Reference proteome</keyword>
<protein>
    <recommendedName>
        <fullName evidence="3">RedB protein</fullName>
    </recommendedName>
</protein>
<dbReference type="EMBL" id="CP036275">
    <property type="protein sequence ID" value="QDU37400.1"/>
    <property type="molecule type" value="Genomic_DNA"/>
</dbReference>
<evidence type="ECO:0000313" key="1">
    <source>
        <dbReference type="EMBL" id="QDU37400.1"/>
    </source>
</evidence>
<sequence length="202" mass="21806">MSLWLRAVFALWVLTISAGVTLLTRYENAPGPVAAAPALWPRESDFPRESGARQLLVFIHPRCACTRATMRELERILARSPQRLQTRVVIQQPGDASADWCESPLVEQARSLPGVEVVHDIGGIEASRFGALTSGQALLFAASGELLFQGGITPSRAHSGDNVGRTSIVALLDEAKNVSTRATTHVFGCKLNCDARAEGMTR</sequence>
<dbReference type="Proteomes" id="UP000320496">
    <property type="component" value="Chromosome"/>
</dbReference>
<dbReference type="RefSeq" id="WP_145368194.1">
    <property type="nucleotide sequence ID" value="NZ_CP036275.1"/>
</dbReference>
<evidence type="ECO:0008006" key="3">
    <source>
        <dbReference type="Google" id="ProtNLM"/>
    </source>
</evidence>
<gene>
    <name evidence="1" type="ORF">Mal4_17110</name>
</gene>
<dbReference type="Gene3D" id="3.40.30.10">
    <property type="entry name" value="Glutaredoxin"/>
    <property type="match status" value="1"/>
</dbReference>
<dbReference type="OrthoDB" id="1495450at2"/>
<accession>A0A517Z4J0</accession>
<dbReference type="AlphaFoldDB" id="A0A517Z4J0"/>
<organism evidence="1 2">
    <name type="scientific">Maioricimonas rarisocia</name>
    <dbReference type="NCBI Taxonomy" id="2528026"/>
    <lineage>
        <taxon>Bacteria</taxon>
        <taxon>Pseudomonadati</taxon>
        <taxon>Planctomycetota</taxon>
        <taxon>Planctomycetia</taxon>
        <taxon>Planctomycetales</taxon>
        <taxon>Planctomycetaceae</taxon>
        <taxon>Maioricimonas</taxon>
    </lineage>
</organism>
<name>A0A517Z4J0_9PLAN</name>
<evidence type="ECO:0000313" key="2">
    <source>
        <dbReference type="Proteomes" id="UP000320496"/>
    </source>
</evidence>
<dbReference type="KEGG" id="mri:Mal4_17110"/>
<reference evidence="1 2" key="1">
    <citation type="submission" date="2019-02" db="EMBL/GenBank/DDBJ databases">
        <title>Deep-cultivation of Planctomycetes and their phenomic and genomic characterization uncovers novel biology.</title>
        <authorList>
            <person name="Wiegand S."/>
            <person name="Jogler M."/>
            <person name="Boedeker C."/>
            <person name="Pinto D."/>
            <person name="Vollmers J."/>
            <person name="Rivas-Marin E."/>
            <person name="Kohn T."/>
            <person name="Peeters S.H."/>
            <person name="Heuer A."/>
            <person name="Rast P."/>
            <person name="Oberbeckmann S."/>
            <person name="Bunk B."/>
            <person name="Jeske O."/>
            <person name="Meyerdierks A."/>
            <person name="Storesund J.E."/>
            <person name="Kallscheuer N."/>
            <person name="Luecker S."/>
            <person name="Lage O.M."/>
            <person name="Pohl T."/>
            <person name="Merkel B.J."/>
            <person name="Hornburger P."/>
            <person name="Mueller R.-W."/>
            <person name="Bruemmer F."/>
            <person name="Labrenz M."/>
            <person name="Spormann A.M."/>
            <person name="Op den Camp H."/>
            <person name="Overmann J."/>
            <person name="Amann R."/>
            <person name="Jetten M.S.M."/>
            <person name="Mascher T."/>
            <person name="Medema M.H."/>
            <person name="Devos D.P."/>
            <person name="Kaster A.-K."/>
            <person name="Ovreas L."/>
            <person name="Rohde M."/>
            <person name="Galperin M.Y."/>
            <person name="Jogler C."/>
        </authorList>
    </citation>
    <scope>NUCLEOTIDE SEQUENCE [LARGE SCALE GENOMIC DNA]</scope>
    <source>
        <strain evidence="1 2">Mal4</strain>
    </source>
</reference>
<proteinExistence type="predicted"/>